<name>A0AAN4YYA2_9BILA</name>
<dbReference type="EMBL" id="BTRK01000001">
    <property type="protein sequence ID" value="GMR31162.1"/>
    <property type="molecule type" value="Genomic_DNA"/>
</dbReference>
<dbReference type="GO" id="GO:0005886">
    <property type="term" value="C:plasma membrane"/>
    <property type="evidence" value="ECO:0007669"/>
    <property type="project" value="TreeGrafter"/>
</dbReference>
<evidence type="ECO:0008006" key="11">
    <source>
        <dbReference type="Google" id="ProtNLM"/>
    </source>
</evidence>
<evidence type="ECO:0000313" key="10">
    <source>
        <dbReference type="Proteomes" id="UP001328107"/>
    </source>
</evidence>
<feature type="transmembrane region" description="Helical" evidence="8">
    <location>
        <begin position="222"/>
        <end position="245"/>
    </location>
</feature>
<comment type="subcellular location">
    <subcellularLocation>
        <location evidence="1">Membrane</location>
        <topology evidence="1">Multi-pass membrane protein</topology>
    </subcellularLocation>
</comment>
<keyword evidence="7" id="KW-0915">Sodium</keyword>
<dbReference type="CDD" id="cd10324">
    <property type="entry name" value="SLC6sbd"/>
    <property type="match status" value="1"/>
</dbReference>
<evidence type="ECO:0000256" key="8">
    <source>
        <dbReference type="SAM" id="Phobius"/>
    </source>
</evidence>
<keyword evidence="6 8" id="KW-0472">Membrane</keyword>
<feature type="binding site" evidence="7">
    <location>
        <position position="47"/>
    </location>
    <ligand>
        <name>Na(+)</name>
        <dbReference type="ChEBI" id="CHEBI:29101"/>
        <label>1</label>
    </ligand>
</feature>
<keyword evidence="3 8" id="KW-0812">Transmembrane</keyword>
<sequence length="496" mass="54622">SFAEFEAKKALFKLGDVIVPPLDEEKKGRSGFDSPLQYILAVIGMSVGLGNIWRFPTVAFENGGGAFLIPYLFMGIFFGLPMIYMDSCIGQFMQNSPSIVFKQYFPAAQGLGWTMALATLSIGFNYIVPCCWALIYIAQVYFNGSCISVAERIVALNATNATLASAPEEFFYFHVIRKHASFEFGEFNWMVAVSLFVCWTISGAGLIKGVQSMGKVALVTTILPYVIISILFIRGVTLEGAGIGIRYFLTEPKWGKILELATWKAALSQACFSLSVGSGVMISMASYNKTTHPNYRDCLIILVADTFMSFFGGTAVFAILGSMAHKMGVSVDKAVASPRGLMFVAYPEATSHMPWPTLWALLFFLMMLSLGISTLFSMVECIATCIVDEYPRLAKWHWLIVAIICLGCFLLNLLCYAFQNGYHIFSVLDNFLGLVSLPSALILEVVIVMTYYGAPRLFRDIQCMHGLPSSQFARIFGNLGVYTKIGVTFTAPLFAV</sequence>
<comment type="caution">
    <text evidence="9">The sequence shown here is derived from an EMBL/GenBank/DDBJ whole genome shotgun (WGS) entry which is preliminary data.</text>
</comment>
<keyword evidence="2" id="KW-0813">Transport</keyword>
<evidence type="ECO:0000313" key="9">
    <source>
        <dbReference type="EMBL" id="GMR31162.1"/>
    </source>
</evidence>
<reference evidence="10" key="1">
    <citation type="submission" date="2022-10" db="EMBL/GenBank/DDBJ databases">
        <title>Genome assembly of Pristionchus species.</title>
        <authorList>
            <person name="Yoshida K."/>
            <person name="Sommer R.J."/>
        </authorList>
    </citation>
    <scope>NUCLEOTIDE SEQUENCE [LARGE SCALE GENOMIC DNA]</scope>
    <source>
        <strain evidence="10">RS5460</strain>
    </source>
</reference>
<feature type="transmembrane region" description="Helical" evidence="8">
    <location>
        <begin position="358"/>
        <end position="386"/>
    </location>
</feature>
<gene>
    <name evidence="9" type="ORF">PMAYCL1PPCAC_01357</name>
</gene>
<dbReference type="NCBIfam" id="NF037979">
    <property type="entry name" value="Na_transp"/>
    <property type="match status" value="1"/>
</dbReference>
<evidence type="ECO:0000256" key="1">
    <source>
        <dbReference type="ARBA" id="ARBA00004141"/>
    </source>
</evidence>
<dbReference type="PANTHER" id="PTHR11616">
    <property type="entry name" value="SODIUM/CHLORIDE DEPENDENT TRANSPORTER"/>
    <property type="match status" value="1"/>
</dbReference>
<feature type="transmembrane region" description="Helical" evidence="8">
    <location>
        <begin position="431"/>
        <end position="454"/>
    </location>
</feature>
<dbReference type="InterPro" id="IPR037272">
    <property type="entry name" value="SNS_sf"/>
</dbReference>
<keyword evidence="4" id="KW-0769">Symport</keyword>
<dbReference type="Pfam" id="PF00209">
    <property type="entry name" value="SNF"/>
    <property type="match status" value="1"/>
</dbReference>
<feature type="transmembrane region" description="Helical" evidence="8">
    <location>
        <begin position="265"/>
        <end position="287"/>
    </location>
</feature>
<accession>A0AAN4YYA2</accession>
<dbReference type="SUPFAM" id="SSF161070">
    <property type="entry name" value="SNF-like"/>
    <property type="match status" value="1"/>
</dbReference>
<feature type="transmembrane region" description="Helical" evidence="8">
    <location>
        <begin position="475"/>
        <end position="495"/>
    </location>
</feature>
<dbReference type="AlphaFoldDB" id="A0AAN4YYA2"/>
<dbReference type="GO" id="GO:0046872">
    <property type="term" value="F:metal ion binding"/>
    <property type="evidence" value="ECO:0007669"/>
    <property type="project" value="UniProtKB-KW"/>
</dbReference>
<proteinExistence type="predicted"/>
<dbReference type="GO" id="GO:0005332">
    <property type="term" value="F:gamma-aminobutyric acid:sodium:chloride symporter activity"/>
    <property type="evidence" value="ECO:0007669"/>
    <property type="project" value="TreeGrafter"/>
</dbReference>
<evidence type="ECO:0000256" key="5">
    <source>
        <dbReference type="ARBA" id="ARBA00022989"/>
    </source>
</evidence>
<dbReference type="Proteomes" id="UP001328107">
    <property type="component" value="Unassembled WGS sequence"/>
</dbReference>
<feature type="transmembrane region" description="Helical" evidence="8">
    <location>
        <begin position="187"/>
        <end position="210"/>
    </location>
</feature>
<evidence type="ECO:0000256" key="3">
    <source>
        <dbReference type="ARBA" id="ARBA00022692"/>
    </source>
</evidence>
<dbReference type="InterPro" id="IPR000175">
    <property type="entry name" value="Na/ntran_symport"/>
</dbReference>
<feature type="binding site" evidence="7">
    <location>
        <position position="51"/>
    </location>
    <ligand>
        <name>Na(+)</name>
        <dbReference type="ChEBI" id="CHEBI:29101"/>
        <label>1</label>
    </ligand>
</feature>
<feature type="transmembrane region" description="Helical" evidence="8">
    <location>
        <begin position="299"/>
        <end position="320"/>
    </location>
</feature>
<dbReference type="GO" id="GO:0043005">
    <property type="term" value="C:neuron projection"/>
    <property type="evidence" value="ECO:0007669"/>
    <property type="project" value="TreeGrafter"/>
</dbReference>
<feature type="binding site" evidence="7">
    <location>
        <position position="273"/>
    </location>
    <ligand>
        <name>Na(+)</name>
        <dbReference type="ChEBI" id="CHEBI:29101"/>
        <label>1</label>
    </ligand>
</feature>
<evidence type="ECO:0000256" key="4">
    <source>
        <dbReference type="ARBA" id="ARBA00022847"/>
    </source>
</evidence>
<keyword evidence="10" id="KW-1185">Reference proteome</keyword>
<evidence type="ECO:0000256" key="2">
    <source>
        <dbReference type="ARBA" id="ARBA00022448"/>
    </source>
</evidence>
<organism evidence="9 10">
    <name type="scientific">Pristionchus mayeri</name>
    <dbReference type="NCBI Taxonomy" id="1317129"/>
    <lineage>
        <taxon>Eukaryota</taxon>
        <taxon>Metazoa</taxon>
        <taxon>Ecdysozoa</taxon>
        <taxon>Nematoda</taxon>
        <taxon>Chromadorea</taxon>
        <taxon>Rhabditida</taxon>
        <taxon>Rhabditina</taxon>
        <taxon>Diplogasteromorpha</taxon>
        <taxon>Diplogasteroidea</taxon>
        <taxon>Neodiplogasteridae</taxon>
        <taxon>Pristionchus</taxon>
    </lineage>
</organism>
<feature type="binding site" evidence="7">
    <location>
        <position position="370"/>
    </location>
    <ligand>
        <name>Na(+)</name>
        <dbReference type="ChEBI" id="CHEBI:29101"/>
        <label>1</label>
    </ligand>
</feature>
<feature type="transmembrane region" description="Helical" evidence="8">
    <location>
        <begin position="110"/>
        <end position="135"/>
    </location>
</feature>
<keyword evidence="5 8" id="KW-1133">Transmembrane helix</keyword>
<keyword evidence="7" id="KW-0479">Metal-binding</keyword>
<evidence type="ECO:0000256" key="6">
    <source>
        <dbReference type="ARBA" id="ARBA00023136"/>
    </source>
</evidence>
<feature type="transmembrane region" description="Helical" evidence="8">
    <location>
        <begin position="398"/>
        <end position="419"/>
    </location>
</feature>
<dbReference type="PRINTS" id="PR00176">
    <property type="entry name" value="NANEUSMPORT"/>
</dbReference>
<feature type="non-terminal residue" evidence="9">
    <location>
        <position position="1"/>
    </location>
</feature>
<dbReference type="PANTHER" id="PTHR11616:SF326">
    <property type="entry name" value="SODIUM-DEPENDENT TRANSPORTER SNF-5"/>
    <property type="match status" value="1"/>
</dbReference>
<dbReference type="PROSITE" id="PS50267">
    <property type="entry name" value="NA_NEUROTRAN_SYMP_3"/>
    <property type="match status" value="1"/>
</dbReference>
<protein>
    <recommendedName>
        <fullName evidence="11">Transporter</fullName>
    </recommendedName>
</protein>
<feature type="binding site" evidence="7">
    <location>
        <position position="44"/>
    </location>
    <ligand>
        <name>Na(+)</name>
        <dbReference type="ChEBI" id="CHEBI:29101"/>
        <label>2</label>
    </ligand>
</feature>
<evidence type="ECO:0000256" key="7">
    <source>
        <dbReference type="PIRSR" id="PIRSR600175-1"/>
    </source>
</evidence>
<feature type="transmembrane region" description="Helical" evidence="8">
    <location>
        <begin position="67"/>
        <end position="89"/>
    </location>
</feature>
<feature type="transmembrane region" description="Helical" evidence="8">
    <location>
        <begin position="36"/>
        <end position="55"/>
    </location>
</feature>
<feature type="non-terminal residue" evidence="9">
    <location>
        <position position="496"/>
    </location>
</feature>